<keyword evidence="5" id="KW-1185">Reference proteome</keyword>
<dbReference type="Gene3D" id="1.20.200.10">
    <property type="entry name" value="Fumarase/aspartase (Central domain)"/>
    <property type="match status" value="1"/>
</dbReference>
<dbReference type="SUPFAM" id="SSF48557">
    <property type="entry name" value="L-aspartase-like"/>
    <property type="match status" value="1"/>
</dbReference>
<dbReference type="GO" id="GO:0016829">
    <property type="term" value="F:lyase activity"/>
    <property type="evidence" value="ECO:0007669"/>
    <property type="project" value="UniProtKB-KW"/>
</dbReference>
<organism evidence="4 5">
    <name type="scientific">Corynebacterium cystitidis DSM 20524</name>
    <dbReference type="NCBI Taxonomy" id="1121357"/>
    <lineage>
        <taxon>Bacteria</taxon>
        <taxon>Bacillati</taxon>
        <taxon>Actinomycetota</taxon>
        <taxon>Actinomycetes</taxon>
        <taxon>Mycobacteriales</taxon>
        <taxon>Corynebacteriaceae</taxon>
        <taxon>Corynebacterium</taxon>
    </lineage>
</organism>
<dbReference type="InterPro" id="IPR008948">
    <property type="entry name" value="L-Aspartase-like"/>
</dbReference>
<dbReference type="GO" id="GO:0016853">
    <property type="term" value="F:isomerase activity"/>
    <property type="evidence" value="ECO:0007669"/>
    <property type="project" value="UniProtKB-KW"/>
</dbReference>
<dbReference type="PANTHER" id="PTHR43172:SF2">
    <property type="entry name" value="ADENYLOSUCCINATE LYASE C-TERMINAL DOMAIN-CONTAINING PROTEIN"/>
    <property type="match status" value="1"/>
</dbReference>
<gene>
    <name evidence="4" type="ORF">SAMN05661109_01210</name>
</gene>
<protein>
    <submittedName>
        <fullName evidence="4">3-carboxy-cis,cis-muconate cycloisomerase</fullName>
    </submittedName>
</protein>
<proteinExistence type="inferred from homology"/>
<evidence type="ECO:0000256" key="2">
    <source>
        <dbReference type="ARBA" id="ARBA00034772"/>
    </source>
</evidence>
<dbReference type="Pfam" id="PF00206">
    <property type="entry name" value="Lyase_1"/>
    <property type="match status" value="1"/>
</dbReference>
<dbReference type="InterPro" id="IPR000362">
    <property type="entry name" value="Fumarate_lyase_fam"/>
</dbReference>
<dbReference type="EMBL" id="FOGQ01000004">
    <property type="protein sequence ID" value="SER86871.1"/>
    <property type="molecule type" value="Genomic_DNA"/>
</dbReference>
<keyword evidence="1" id="KW-0456">Lyase</keyword>
<reference evidence="5" key="1">
    <citation type="submission" date="2016-10" db="EMBL/GenBank/DDBJ databases">
        <authorList>
            <person name="Varghese N."/>
            <person name="Submissions S."/>
        </authorList>
    </citation>
    <scope>NUCLEOTIDE SEQUENCE [LARGE SCALE GENOMIC DNA]</scope>
    <source>
        <strain evidence="5">DSM 20524</strain>
    </source>
</reference>
<dbReference type="RefSeq" id="WP_092257648.1">
    <property type="nucleotide sequence ID" value="NZ_CP047199.1"/>
</dbReference>
<sequence length="371" mass="38570">MDSLSRTLYSDLASGSTTVHAALSDDAFINAIVEFEAALVEAAESTGKVTAQQAADARVAFVGFTPDLEEIAIASASGANPTIPLVKQLKARAHDPTAIHIDATSQDGVDTALSLCLSRAVALLIEDTRAVEKLLANLARTHRNDPIMARTLGQQALPTTFGAVAAGWLDGVRCARKAVQAVDFPVQYAGPVGALPGGVDIHDELAQRLGLSATPLVWHTNRQPLAELSAAMARLAGAVRKIAGDIVAYSATEVGELREPAPGGSSSMPHKANPAASVAADGYARRTPGLVATIFDALDCRGQRGVGSWHAEWQPIREIVAVTASAVNRITAALDGLEVHTEAMVAACGNNPDTAHAAELVDAILETEVHP</sequence>
<dbReference type="Proteomes" id="UP000198929">
    <property type="component" value="Unassembled WGS sequence"/>
</dbReference>
<feature type="domain" description="Fumarate lyase N-terminal" evidence="3">
    <location>
        <begin position="91"/>
        <end position="288"/>
    </location>
</feature>
<dbReference type="InterPro" id="IPR020557">
    <property type="entry name" value="Fumarate_lyase_CS"/>
</dbReference>
<dbReference type="AlphaFoldDB" id="A0A1H9SPL5"/>
<evidence type="ECO:0000256" key="1">
    <source>
        <dbReference type="ARBA" id="ARBA00023239"/>
    </source>
</evidence>
<keyword evidence="4" id="KW-0413">Isomerase</keyword>
<evidence type="ECO:0000313" key="4">
    <source>
        <dbReference type="EMBL" id="SER86871.1"/>
    </source>
</evidence>
<evidence type="ECO:0000313" key="5">
    <source>
        <dbReference type="Proteomes" id="UP000198929"/>
    </source>
</evidence>
<dbReference type="STRING" id="1121357.SAMN05661109_01210"/>
<name>A0A1H9SPL5_9CORY</name>
<evidence type="ECO:0000259" key="3">
    <source>
        <dbReference type="Pfam" id="PF00206"/>
    </source>
</evidence>
<dbReference type="PROSITE" id="PS00163">
    <property type="entry name" value="FUMARATE_LYASES"/>
    <property type="match status" value="1"/>
</dbReference>
<dbReference type="InterPro" id="IPR022761">
    <property type="entry name" value="Fumarate_lyase_N"/>
</dbReference>
<comment type="similarity">
    <text evidence="2">Belongs to the class-II fumarase/aspartase family.</text>
</comment>
<dbReference type="PANTHER" id="PTHR43172">
    <property type="entry name" value="ADENYLOSUCCINATE LYASE"/>
    <property type="match status" value="1"/>
</dbReference>
<accession>A0A1H9SPL5</accession>
<dbReference type="PRINTS" id="PR00149">
    <property type="entry name" value="FUMRATELYASE"/>
</dbReference>